<reference evidence="1" key="3">
    <citation type="submission" date="2001-01" db="EMBL/GenBank/DDBJ databases">
        <authorList>
            <person name="Town C.D."/>
            <person name="Kaul S."/>
        </authorList>
    </citation>
    <scope>NUCLEOTIDE SEQUENCE</scope>
</reference>
<reference evidence="1" key="2">
    <citation type="submission" date="2000-05" db="EMBL/GenBank/DDBJ databases">
        <title>Arabidopsis thaliana chromosome 1 BAC F14C21 genomic sequence.</title>
        <authorList>
            <person name="Lin X."/>
            <person name="Kaul S."/>
            <person name="Town C.D."/>
            <person name="Benito M."/>
            <person name="Creasy T.H."/>
            <person name="Haas B.J."/>
            <person name="Wu D."/>
            <person name="Maiti R."/>
            <person name="Ronning C.M."/>
            <person name="Koo H."/>
            <person name="Fujii C.Y."/>
            <person name="Utterback T.R."/>
            <person name="Barnstead M.E."/>
            <person name="Bowman C.L."/>
            <person name="White O."/>
            <person name="Nierman W.C."/>
            <person name="Fraser C.M."/>
        </authorList>
    </citation>
    <scope>NUCLEOTIDE SEQUENCE</scope>
</reference>
<gene>
    <name evidence="1" type="primary">F14C21.35</name>
</gene>
<proteinExistence type="predicted"/>
<accession>Q9C7L6</accession>
<dbReference type="EMBL" id="AC069144">
    <property type="protein sequence ID" value="AAG51121.1"/>
    <property type="molecule type" value="Genomic_DNA"/>
</dbReference>
<dbReference type="AlphaFoldDB" id="Q9C7L6"/>
<name>Q9C7L6_ARATH</name>
<organism evidence="1">
    <name type="scientific">Arabidopsis thaliana</name>
    <name type="common">Mouse-ear cress</name>
    <dbReference type="NCBI Taxonomy" id="3702"/>
    <lineage>
        <taxon>Eukaryota</taxon>
        <taxon>Viridiplantae</taxon>
        <taxon>Streptophyta</taxon>
        <taxon>Embryophyta</taxon>
        <taxon>Tracheophyta</taxon>
        <taxon>Spermatophyta</taxon>
        <taxon>Magnoliopsida</taxon>
        <taxon>eudicotyledons</taxon>
        <taxon>Gunneridae</taxon>
        <taxon>Pentapetalae</taxon>
        <taxon>rosids</taxon>
        <taxon>malvids</taxon>
        <taxon>Brassicales</taxon>
        <taxon>Brassicaceae</taxon>
        <taxon>Camelineae</taxon>
        <taxon>Arabidopsis</taxon>
    </lineage>
</organism>
<protein>
    <submittedName>
        <fullName evidence="1">Uncharacterized protein F14C21.35</fullName>
    </submittedName>
</protein>
<reference key="1">
    <citation type="journal article" date="2000" name="Nature">
        <title>Sequence and analysis of chromosome 1 of the plant Arabidopsis thaliana.</title>
        <authorList>
            <person name="Theologis A."/>
            <person name="Ecker J.R."/>
            <person name="Palm C.J."/>
            <person name="Federspiel N.A."/>
            <person name="Kaul S."/>
            <person name="White O."/>
            <person name="Alonso J."/>
            <person name="Altafi H."/>
            <person name="Araujo R."/>
            <person name="Bowman C.L."/>
            <person name="Brooks S.Y."/>
            <person name="Buehler E."/>
            <person name="Chan A."/>
            <person name="Chao Q."/>
            <person name="Chen H."/>
            <person name="Cheuk R.F."/>
            <person name="Chin C.W."/>
            <person name="Chung M.K."/>
            <person name="Conn L."/>
            <person name="Conway A.B."/>
            <person name="Conway A.R."/>
            <person name="Creasy T.H."/>
            <person name="Dewar K."/>
            <person name="Dunn P."/>
            <person name="Etgu P."/>
            <person name="Feldblyum T.V."/>
            <person name="Feng J."/>
            <person name="Fong B."/>
            <person name="Fujii C.Y."/>
            <person name="Gill J.E."/>
            <person name="Goldsmith A.D."/>
            <person name="Haas B."/>
            <person name="Hansen N.F."/>
            <person name="Hughes B."/>
            <person name="Huizar L."/>
            <person name="Hunter J.L."/>
            <person name="Jenkins J."/>
            <person name="Johnson-Hopson C."/>
            <person name="Khan S."/>
            <person name="Khaykin E."/>
            <person name="Kim C.J."/>
            <person name="Koo H.L."/>
            <person name="Kremenetskaia I."/>
            <person name="Kurtz D.B."/>
            <person name="Kwan A."/>
            <person name="Lam B."/>
            <person name="Langin-Hooper S."/>
            <person name="Lee A."/>
            <person name="Lee J.M."/>
            <person name="Lenz C.A."/>
            <person name="Li J.H."/>
            <person name="Li Y."/>
            <person name="Lin X."/>
            <person name="Liu S.X."/>
            <person name="Liu Z.A."/>
            <person name="Luros J.S."/>
            <person name="Maiti R."/>
            <person name="Marziali A."/>
            <person name="Militscher J."/>
            <person name="Miranda M."/>
            <person name="Nguyen M."/>
            <person name="Nierman W.C."/>
            <person name="Osborne B.I."/>
            <person name="Pai G."/>
            <person name="Peterson J."/>
            <person name="Pham P.K."/>
            <person name="Rizzo M."/>
            <person name="Rooney T."/>
            <person name="Rowley D."/>
            <person name="Sakano H."/>
            <person name="Salzberg S.L."/>
            <person name="Schwartz J.R."/>
            <person name="Shinn P."/>
            <person name="Southwick A.M."/>
            <person name="Sun H."/>
            <person name="Tallon L.J."/>
            <person name="Tambunga G."/>
            <person name="Toriumi M.J."/>
            <person name="Town C.D."/>
            <person name="Utterback T."/>
            <person name="Van Aken S."/>
            <person name="Vaysberg M."/>
            <person name="Vysotskaia V.S."/>
            <person name="Walker M."/>
            <person name="Wu D."/>
            <person name="Yu G."/>
            <person name="Fraser C.M."/>
            <person name="Venter J.C."/>
            <person name="Davis R.W."/>
        </authorList>
    </citation>
    <scope>NUCLEOTIDE SEQUENCE [LARGE SCALE GENOMIC DNA]</scope>
    <source>
        <strain>cv. Columbia</strain>
    </source>
</reference>
<evidence type="ECO:0000313" key="1">
    <source>
        <dbReference type="EMBL" id="AAG51121.1"/>
    </source>
</evidence>
<sequence length="134" mass="14775">MDGSLSRKLYRPPWTGRINAEDSIVHHVAGGAYVWRTNGPISQELDSAIGLVHQFTTDDESLNEWSKATNGLRNQIRILTKAIQHRIAFTRLNSIIALLLHSPPARVSADRTTQLGQYLISSPSSVELTVSSPS</sequence>